<dbReference type="GO" id="GO:0003677">
    <property type="term" value="F:DNA binding"/>
    <property type="evidence" value="ECO:0007669"/>
    <property type="project" value="InterPro"/>
</dbReference>
<gene>
    <name evidence="2" type="ORF">DFR57_101200</name>
</gene>
<dbReference type="InterPro" id="IPR036515">
    <property type="entry name" value="Transposase_17_sf"/>
</dbReference>
<dbReference type="Proteomes" id="UP000252585">
    <property type="component" value="Unassembled WGS sequence"/>
</dbReference>
<dbReference type="GO" id="GO:0006313">
    <property type="term" value="P:DNA transposition"/>
    <property type="evidence" value="ECO:0007669"/>
    <property type="project" value="InterPro"/>
</dbReference>
<organism evidence="2 3">
    <name type="scientific">Saliterribacillus persicus</name>
    <dbReference type="NCBI Taxonomy" id="930114"/>
    <lineage>
        <taxon>Bacteria</taxon>
        <taxon>Bacillati</taxon>
        <taxon>Bacillota</taxon>
        <taxon>Bacilli</taxon>
        <taxon>Bacillales</taxon>
        <taxon>Bacillaceae</taxon>
        <taxon>Saliterribacillus</taxon>
    </lineage>
</organism>
<dbReference type="SMART" id="SM01321">
    <property type="entry name" value="Y1_Tnp"/>
    <property type="match status" value="1"/>
</dbReference>
<reference evidence="2 3" key="1">
    <citation type="submission" date="2018-07" db="EMBL/GenBank/DDBJ databases">
        <title>Genomic Encyclopedia of Type Strains, Phase IV (KMG-IV): sequencing the most valuable type-strain genomes for metagenomic binning, comparative biology and taxonomic classification.</title>
        <authorList>
            <person name="Goeker M."/>
        </authorList>
    </citation>
    <scope>NUCLEOTIDE SEQUENCE [LARGE SCALE GENOMIC DNA]</scope>
    <source>
        <strain evidence="2 3">DSM 27696</strain>
    </source>
</reference>
<dbReference type="GO" id="GO:0004803">
    <property type="term" value="F:transposase activity"/>
    <property type="evidence" value="ECO:0007669"/>
    <property type="project" value="InterPro"/>
</dbReference>
<evidence type="ECO:0000259" key="1">
    <source>
        <dbReference type="SMART" id="SM01321"/>
    </source>
</evidence>
<dbReference type="SUPFAM" id="SSF143422">
    <property type="entry name" value="Transposase IS200-like"/>
    <property type="match status" value="1"/>
</dbReference>
<feature type="domain" description="Transposase IS200-like" evidence="1">
    <location>
        <begin position="9"/>
        <end position="123"/>
    </location>
</feature>
<name>A0A368YCC3_9BACI</name>
<evidence type="ECO:0000313" key="3">
    <source>
        <dbReference type="Proteomes" id="UP000252585"/>
    </source>
</evidence>
<dbReference type="Pfam" id="PF01797">
    <property type="entry name" value="Y1_Tnp"/>
    <property type="match status" value="1"/>
</dbReference>
<dbReference type="RefSeq" id="WP_245937346.1">
    <property type="nucleotide sequence ID" value="NZ_QPJJ01000001.1"/>
</dbReference>
<protein>
    <submittedName>
        <fullName evidence="2">REP element-mobilizing transposase RayT</fullName>
    </submittedName>
</protein>
<dbReference type="PANTHER" id="PTHR34322">
    <property type="entry name" value="TRANSPOSASE, Y1_TNP DOMAIN-CONTAINING"/>
    <property type="match status" value="1"/>
</dbReference>
<dbReference type="InterPro" id="IPR002686">
    <property type="entry name" value="Transposase_17"/>
</dbReference>
<keyword evidence="3" id="KW-1185">Reference proteome</keyword>
<accession>A0A368YCC3</accession>
<evidence type="ECO:0000313" key="2">
    <source>
        <dbReference type="EMBL" id="RCW77329.1"/>
    </source>
</evidence>
<dbReference type="Gene3D" id="3.30.70.1290">
    <property type="entry name" value="Transposase IS200-like"/>
    <property type="match status" value="1"/>
</dbReference>
<dbReference type="AlphaFoldDB" id="A0A368YCC3"/>
<dbReference type="EMBL" id="QPJJ01000001">
    <property type="protein sequence ID" value="RCW77329.1"/>
    <property type="molecule type" value="Genomic_DNA"/>
</dbReference>
<dbReference type="PANTHER" id="PTHR34322:SF2">
    <property type="entry name" value="TRANSPOSASE IS200-LIKE DOMAIN-CONTAINING PROTEIN"/>
    <property type="match status" value="1"/>
</dbReference>
<comment type="caution">
    <text evidence="2">The sequence shown here is derived from an EMBL/GenBank/DDBJ whole genome shotgun (WGS) entry which is preliminary data.</text>
</comment>
<sequence>MGRKPRIWLPDCFYHIVSRGNRREPLFNDQGDYHTFLYIIKQVYEKFPFEIASFCLLSNHYHLQIRSRDVSISKIIGLINKRYADYYNHKNEISGHLFEKRFYDQIITSRLSMLKVSRYIHLNPIEAGIVERMEDYPFSSYRYFLADKMDCEMIPYFKADFLLDHFPADSINERMWLYEQWLMNENLSIKQNS</sequence>
<proteinExistence type="predicted"/>